<dbReference type="Pfam" id="PF12697">
    <property type="entry name" value="Abhydrolase_6"/>
    <property type="match status" value="1"/>
</dbReference>
<sequence>MPDLPTPALVVALPGTGSDGLFVTRAFGAACAARDLPLLAVEPDPYRVVDSYRAALDEAARRGPVIIAGISLGAAVAVEWAAQHPAAVTGVVAALPAWTGADTTGCPAALSASASAAQLRADGLAAVLERMRASTPGWLADALTHSWTAQWPGLPNGLDEAAAYRWPTPELLATVTTPTAVVTAVDDPVHPLWVAQEWANRIPGATLARTSLDDIGADPGVLGELGMSGLLPLPTGSR</sequence>
<dbReference type="RefSeq" id="WP_122190149.1">
    <property type="nucleotide sequence ID" value="NZ_RFFH01000011.1"/>
</dbReference>
<dbReference type="EMBL" id="RFFH01000011">
    <property type="protein sequence ID" value="RMI30076.1"/>
    <property type="molecule type" value="Genomic_DNA"/>
</dbReference>
<evidence type="ECO:0000313" key="2">
    <source>
        <dbReference type="EMBL" id="RMI30076.1"/>
    </source>
</evidence>
<keyword evidence="3" id="KW-1185">Reference proteome</keyword>
<dbReference type="GO" id="GO:0016787">
    <property type="term" value="F:hydrolase activity"/>
    <property type="evidence" value="ECO:0007669"/>
    <property type="project" value="UniProtKB-KW"/>
</dbReference>
<keyword evidence="2" id="KW-0378">Hydrolase</keyword>
<dbReference type="SUPFAM" id="SSF53474">
    <property type="entry name" value="alpha/beta-Hydrolases"/>
    <property type="match status" value="1"/>
</dbReference>
<proteinExistence type="predicted"/>
<dbReference type="AlphaFoldDB" id="A0A3M2KZK2"/>
<evidence type="ECO:0000259" key="1">
    <source>
        <dbReference type="Pfam" id="PF12697"/>
    </source>
</evidence>
<dbReference type="InterPro" id="IPR029058">
    <property type="entry name" value="AB_hydrolase_fold"/>
</dbReference>
<gene>
    <name evidence="2" type="ORF">EBN03_22865</name>
</gene>
<accession>A0A3M2KZK2</accession>
<protein>
    <submittedName>
        <fullName evidence="2">Alpha/beta fold hydrolase</fullName>
    </submittedName>
</protein>
<dbReference type="OrthoDB" id="4371333at2"/>
<dbReference type="InterPro" id="IPR000073">
    <property type="entry name" value="AB_hydrolase_1"/>
</dbReference>
<dbReference type="Gene3D" id="3.40.50.1820">
    <property type="entry name" value="alpha/beta hydrolase"/>
    <property type="match status" value="1"/>
</dbReference>
<dbReference type="Proteomes" id="UP000279275">
    <property type="component" value="Unassembled WGS sequence"/>
</dbReference>
<feature type="domain" description="AB hydrolase-1" evidence="1">
    <location>
        <begin position="9"/>
        <end position="206"/>
    </location>
</feature>
<evidence type="ECO:0000313" key="3">
    <source>
        <dbReference type="Proteomes" id="UP000279275"/>
    </source>
</evidence>
<organism evidence="2 3">
    <name type="scientific">Nocardia stercoris</name>
    <dbReference type="NCBI Taxonomy" id="2483361"/>
    <lineage>
        <taxon>Bacteria</taxon>
        <taxon>Bacillati</taxon>
        <taxon>Actinomycetota</taxon>
        <taxon>Actinomycetes</taxon>
        <taxon>Mycobacteriales</taxon>
        <taxon>Nocardiaceae</taxon>
        <taxon>Nocardia</taxon>
    </lineage>
</organism>
<name>A0A3M2KZK2_9NOCA</name>
<reference evidence="2 3" key="1">
    <citation type="submission" date="2018-10" db="EMBL/GenBank/DDBJ databases">
        <title>Isolation from cow dung.</title>
        <authorList>
            <person name="Ling L."/>
        </authorList>
    </citation>
    <scope>NUCLEOTIDE SEQUENCE [LARGE SCALE GENOMIC DNA]</scope>
    <source>
        <strain evidence="2 3">NEAU-LL90</strain>
    </source>
</reference>
<comment type="caution">
    <text evidence="2">The sequence shown here is derived from an EMBL/GenBank/DDBJ whole genome shotgun (WGS) entry which is preliminary data.</text>
</comment>